<dbReference type="KEGG" id="ard:AXF14_06695"/>
<sequence>MSSLEPHPSDPARRPRDGRARNRTVHRRTGRATGWCGALPTSTGWWLLALAVALGVAGYALGTRVAGAGLLTDAAILLGSVLVVALLSAWVLAARTGPTGTLPGPDEVPAGRAVSWTLPLRAPGDAPIDLTWRAGGTARAAAPAGLRTPALDGAAALVLDLHDRGLLRIEARRLSLTEPLGLARGHRALRGVTETVVLPRPLTVPGEVLGALVSRERGDGALQSSRTRGGGESGDLRPYRPGDPLASIHWRQSARTDSLLVTEREDEESPSAVIALDTDPDSYRAASAARAQDGTPRTADPRSTDGGDHHGAARDRERAIRLAAALLTELAAAGRRAELLIDGLPAEESPRGGGQDGADRGSARRALALLPRADEDAAETRAPASTAPAGRVLGAAPLTHRAVGDLSADAPETVDLLITGAAGPAPDSGGLGADLLVRVQDGALRLDEGSRP</sequence>
<proteinExistence type="predicted"/>
<name>A0A0X8JF02_ACTRD</name>
<feature type="compositionally biased region" description="Basic and acidic residues" evidence="1">
    <location>
        <begin position="299"/>
        <end position="313"/>
    </location>
</feature>
<dbReference type="PANTHER" id="PTHR34351">
    <property type="entry name" value="SLR1927 PROTEIN-RELATED"/>
    <property type="match status" value="1"/>
</dbReference>
<keyword evidence="2" id="KW-0472">Membrane</keyword>
<evidence type="ECO:0000256" key="1">
    <source>
        <dbReference type="SAM" id="MobiDB-lite"/>
    </source>
</evidence>
<feature type="region of interest" description="Disordered" evidence="1">
    <location>
        <begin position="215"/>
        <end position="247"/>
    </location>
</feature>
<dbReference type="Proteomes" id="UP000065220">
    <property type="component" value="Chromosome"/>
</dbReference>
<feature type="transmembrane region" description="Helical" evidence="2">
    <location>
        <begin position="74"/>
        <end position="93"/>
    </location>
</feature>
<reference evidence="4" key="1">
    <citation type="submission" date="2016-02" db="EMBL/GenBank/DDBJ databases">
        <authorList>
            <person name="Holder M.E."/>
            <person name="Ajami N.J."/>
            <person name="Petrosino J.F."/>
        </authorList>
    </citation>
    <scope>NUCLEOTIDE SEQUENCE [LARGE SCALE GENOMIC DNA]</scope>
    <source>
        <strain evidence="4">CCUG 36733</strain>
    </source>
</reference>
<organism evidence="3 4">
    <name type="scientific">Actinomyces radicidentis</name>
    <dbReference type="NCBI Taxonomy" id="111015"/>
    <lineage>
        <taxon>Bacteria</taxon>
        <taxon>Bacillati</taxon>
        <taxon>Actinomycetota</taxon>
        <taxon>Actinomycetes</taxon>
        <taxon>Actinomycetales</taxon>
        <taxon>Actinomycetaceae</taxon>
        <taxon>Actinomyces</taxon>
    </lineage>
</organism>
<dbReference type="EMBL" id="CP014228">
    <property type="protein sequence ID" value="AMD87327.1"/>
    <property type="molecule type" value="Genomic_DNA"/>
</dbReference>
<feature type="region of interest" description="Disordered" evidence="1">
    <location>
        <begin position="372"/>
        <end position="393"/>
    </location>
</feature>
<gene>
    <name evidence="3" type="ORF">AXF14_06695</name>
</gene>
<protein>
    <submittedName>
        <fullName evidence="3">Uncharacterized protein</fullName>
    </submittedName>
</protein>
<dbReference type="AlphaFoldDB" id="A0A0X8JF02"/>
<evidence type="ECO:0000256" key="2">
    <source>
        <dbReference type="SAM" id="Phobius"/>
    </source>
</evidence>
<feature type="region of interest" description="Disordered" evidence="1">
    <location>
        <begin position="1"/>
        <end position="27"/>
    </location>
</feature>
<feature type="region of interest" description="Disordered" evidence="1">
    <location>
        <begin position="261"/>
        <end position="313"/>
    </location>
</feature>
<keyword evidence="4" id="KW-1185">Reference proteome</keyword>
<evidence type="ECO:0000313" key="3">
    <source>
        <dbReference type="EMBL" id="AMD87327.1"/>
    </source>
</evidence>
<dbReference type="PANTHER" id="PTHR34351:SF1">
    <property type="entry name" value="SLR1927 PROTEIN"/>
    <property type="match status" value="1"/>
</dbReference>
<feature type="transmembrane region" description="Helical" evidence="2">
    <location>
        <begin position="44"/>
        <end position="62"/>
    </location>
</feature>
<evidence type="ECO:0000313" key="4">
    <source>
        <dbReference type="Proteomes" id="UP000065220"/>
    </source>
</evidence>
<dbReference type="STRING" id="111015.AXF14_06695"/>
<feature type="compositionally biased region" description="Basic and acidic residues" evidence="1">
    <location>
        <begin position="7"/>
        <end position="20"/>
    </location>
</feature>
<accession>A0A0X8JF02</accession>
<keyword evidence="2" id="KW-0812">Transmembrane</keyword>
<keyword evidence="2" id="KW-1133">Transmembrane helix</keyword>